<evidence type="ECO:0000256" key="1">
    <source>
        <dbReference type="ARBA" id="ARBA00004477"/>
    </source>
</evidence>
<evidence type="ECO:0000256" key="5">
    <source>
        <dbReference type="ARBA" id="ARBA00023136"/>
    </source>
</evidence>
<keyword evidence="4" id="KW-1133">Transmembrane helix</keyword>
<reference evidence="6" key="1">
    <citation type="submission" date="2017-08" db="EMBL/GenBank/DDBJ databases">
        <authorList>
            <person name="Cuomo C."/>
            <person name="Billmyre B."/>
            <person name="Heitman J."/>
        </authorList>
    </citation>
    <scope>NUCLEOTIDE SEQUENCE</scope>
    <source>
        <strain evidence="6">CBS 12478</strain>
    </source>
</reference>
<sequence length="124" mass="14423">MSSQPPAPGGPSYPHPPPPGFRRTLWRWSVIFESTFALSMMQPWEKALIWSTLIIITTLFWLSVFTYYPGHIAYLSRRFAYYVFDDENADLKGIFREWFRDQVRRGLDNVRGLFGMAAGGRVEL</sequence>
<dbReference type="Proteomes" id="UP000322225">
    <property type="component" value="Chromosome 3"/>
</dbReference>
<keyword evidence="3" id="KW-0256">Endoplasmic reticulum</keyword>
<organism evidence="6 7">
    <name type="scientific">Kwoniella shandongensis</name>
    <dbReference type="NCBI Taxonomy" id="1734106"/>
    <lineage>
        <taxon>Eukaryota</taxon>
        <taxon>Fungi</taxon>
        <taxon>Dikarya</taxon>
        <taxon>Basidiomycota</taxon>
        <taxon>Agaricomycotina</taxon>
        <taxon>Tremellomycetes</taxon>
        <taxon>Tremellales</taxon>
        <taxon>Cryptococcaceae</taxon>
        <taxon>Kwoniella</taxon>
    </lineage>
</organism>
<reference evidence="6" key="2">
    <citation type="submission" date="2024-01" db="EMBL/GenBank/DDBJ databases">
        <title>Comparative genomics of Cryptococcus and Kwoniella reveals pathogenesis evolution and contrasting modes of karyotype evolution via chromosome fusion or intercentromeric recombination.</title>
        <authorList>
            <person name="Coelho M.A."/>
            <person name="David-Palma M."/>
            <person name="Shea T."/>
            <person name="Bowers K."/>
            <person name="McGinley-Smith S."/>
            <person name="Mohammad A.W."/>
            <person name="Gnirke A."/>
            <person name="Yurkov A.M."/>
            <person name="Nowrousian M."/>
            <person name="Sun S."/>
            <person name="Cuomo C.A."/>
            <person name="Heitman J."/>
        </authorList>
    </citation>
    <scope>NUCLEOTIDE SEQUENCE</scope>
    <source>
        <strain evidence="6">CBS 12478</strain>
    </source>
</reference>
<gene>
    <name evidence="6" type="ORF">CI109_101699</name>
</gene>
<evidence type="ECO:0000313" key="7">
    <source>
        <dbReference type="Proteomes" id="UP000322225"/>
    </source>
</evidence>
<dbReference type="EMBL" id="CP144053">
    <property type="protein sequence ID" value="WWD17261.1"/>
    <property type="molecule type" value="Genomic_DNA"/>
</dbReference>
<evidence type="ECO:0000256" key="2">
    <source>
        <dbReference type="ARBA" id="ARBA00022692"/>
    </source>
</evidence>
<dbReference type="GO" id="GO:0005789">
    <property type="term" value="C:endoplasmic reticulum membrane"/>
    <property type="evidence" value="ECO:0007669"/>
    <property type="project" value="UniProtKB-SubCell"/>
</dbReference>
<dbReference type="KEGG" id="ksn:43586479"/>
<name>A0A5M6CAB2_9TREE</name>
<keyword evidence="7" id="KW-1185">Reference proteome</keyword>
<dbReference type="InterPro" id="IPR024512">
    <property type="entry name" value="Ser_palmitoyltrfase_ssu-like"/>
</dbReference>
<proteinExistence type="predicted"/>
<dbReference type="GeneID" id="43586479"/>
<dbReference type="AlphaFoldDB" id="A0A5M6CAB2"/>
<protein>
    <submittedName>
        <fullName evidence="6">Uncharacterized protein</fullName>
    </submittedName>
</protein>
<dbReference type="OrthoDB" id="202672at2759"/>
<dbReference type="Pfam" id="PF11779">
    <property type="entry name" value="SPT_ssu-like"/>
    <property type="match status" value="1"/>
</dbReference>
<evidence type="ECO:0000256" key="3">
    <source>
        <dbReference type="ARBA" id="ARBA00022824"/>
    </source>
</evidence>
<evidence type="ECO:0000313" key="6">
    <source>
        <dbReference type="EMBL" id="WWD17261.1"/>
    </source>
</evidence>
<keyword evidence="5" id="KW-0472">Membrane</keyword>
<keyword evidence="2" id="KW-0812">Transmembrane</keyword>
<comment type="subcellular location">
    <subcellularLocation>
        <location evidence="1">Endoplasmic reticulum membrane</location>
        <topology evidence="1">Multi-pass membrane protein</topology>
    </subcellularLocation>
</comment>
<accession>A0A5M6CAB2</accession>
<evidence type="ECO:0000256" key="4">
    <source>
        <dbReference type="ARBA" id="ARBA00022989"/>
    </source>
</evidence>
<dbReference type="RefSeq" id="XP_031863303.1">
    <property type="nucleotide sequence ID" value="XM_032002366.1"/>
</dbReference>